<evidence type="ECO:0008006" key="4">
    <source>
        <dbReference type="Google" id="ProtNLM"/>
    </source>
</evidence>
<keyword evidence="3" id="KW-1185">Reference proteome</keyword>
<accession>A0A8H5CVI9</accession>
<dbReference type="SUPFAM" id="SSF57903">
    <property type="entry name" value="FYVE/PHD zinc finger"/>
    <property type="match status" value="1"/>
</dbReference>
<comment type="caution">
    <text evidence="2">The sequence shown here is derived from an EMBL/GenBank/DDBJ whole genome shotgun (WGS) entry which is preliminary data.</text>
</comment>
<name>A0A8H5CVI9_9AGAR</name>
<evidence type="ECO:0000313" key="2">
    <source>
        <dbReference type="EMBL" id="KAF5348129.1"/>
    </source>
</evidence>
<sequence length="320" mass="36423">MTYALHHEKVITFLDKQKLALANPLLSSTTMSTPPVASLPESSLPKPKDHEHMAVEVPLASDLIKKTLFEPLDQVILIKATKGNQKNELLPRQISPSQRDDHTTETIEKDNMQVVQFIANTPRSTEKHLAESLSSHRKHVEDRQRNMQKRTGKPPLQDSMKERRNQANSLTRYMPVANGFTNVMISVTSSSSTRSSTNQLIYDPKNDRQIYCDTCEKWFHDVCFLDAPSITTAPEMPLADQIKSISYIQGPSNDEIPRGWHLTGTGFFLLAFEEWSEENPHATDDQLEEYLEDLDEGLYDVIKAEIARPKLKCRKCHNLV</sequence>
<organism evidence="2 3">
    <name type="scientific">Leucocoprinus leucothites</name>
    <dbReference type="NCBI Taxonomy" id="201217"/>
    <lineage>
        <taxon>Eukaryota</taxon>
        <taxon>Fungi</taxon>
        <taxon>Dikarya</taxon>
        <taxon>Basidiomycota</taxon>
        <taxon>Agaricomycotina</taxon>
        <taxon>Agaricomycetes</taxon>
        <taxon>Agaricomycetidae</taxon>
        <taxon>Agaricales</taxon>
        <taxon>Agaricineae</taxon>
        <taxon>Agaricaceae</taxon>
        <taxon>Leucocoprinus</taxon>
    </lineage>
</organism>
<protein>
    <recommendedName>
        <fullName evidence="4">PHD-type domain-containing protein</fullName>
    </recommendedName>
</protein>
<dbReference type="Proteomes" id="UP000559027">
    <property type="component" value="Unassembled WGS sequence"/>
</dbReference>
<gene>
    <name evidence="2" type="ORF">D9756_010723</name>
</gene>
<evidence type="ECO:0000256" key="1">
    <source>
        <dbReference type="SAM" id="MobiDB-lite"/>
    </source>
</evidence>
<dbReference type="EMBL" id="JAACJO010000021">
    <property type="protein sequence ID" value="KAF5348129.1"/>
    <property type="molecule type" value="Genomic_DNA"/>
</dbReference>
<dbReference type="OrthoDB" id="3005038at2759"/>
<reference evidence="2 3" key="1">
    <citation type="journal article" date="2020" name="ISME J.">
        <title>Uncovering the hidden diversity of litter-decomposition mechanisms in mushroom-forming fungi.</title>
        <authorList>
            <person name="Floudas D."/>
            <person name="Bentzer J."/>
            <person name="Ahren D."/>
            <person name="Johansson T."/>
            <person name="Persson P."/>
            <person name="Tunlid A."/>
        </authorList>
    </citation>
    <scope>NUCLEOTIDE SEQUENCE [LARGE SCALE GENOMIC DNA]</scope>
    <source>
        <strain evidence="2 3">CBS 146.42</strain>
    </source>
</reference>
<feature type="region of interest" description="Disordered" evidence="1">
    <location>
        <begin position="123"/>
        <end position="165"/>
    </location>
</feature>
<proteinExistence type="predicted"/>
<dbReference type="InterPro" id="IPR011011">
    <property type="entry name" value="Znf_FYVE_PHD"/>
</dbReference>
<dbReference type="AlphaFoldDB" id="A0A8H5CVI9"/>
<evidence type="ECO:0000313" key="3">
    <source>
        <dbReference type="Proteomes" id="UP000559027"/>
    </source>
</evidence>